<protein>
    <submittedName>
        <fullName evidence="2">Uncharacterized protein</fullName>
    </submittedName>
</protein>
<evidence type="ECO:0000313" key="2">
    <source>
        <dbReference type="WBParaSite" id="PDA_v2.g20915.t1"/>
    </source>
</evidence>
<name>A0A914PWZ3_9BILA</name>
<dbReference type="AlphaFoldDB" id="A0A914PWZ3"/>
<proteinExistence type="predicted"/>
<evidence type="ECO:0000313" key="1">
    <source>
        <dbReference type="Proteomes" id="UP000887578"/>
    </source>
</evidence>
<dbReference type="Proteomes" id="UP000887578">
    <property type="component" value="Unplaced"/>
</dbReference>
<accession>A0A914PWZ3</accession>
<sequence length="86" mass="9652">MDTYCSSLKAQIKNRTCQCGFYSPSVKSNKEHKESKCCLEGELIPADFEEEETEAEAVVTNSNGDDLMPILSFDSVNNHSIRYLPN</sequence>
<keyword evidence="1" id="KW-1185">Reference proteome</keyword>
<reference evidence="2" key="1">
    <citation type="submission" date="2022-11" db="UniProtKB">
        <authorList>
            <consortium name="WormBaseParasite"/>
        </authorList>
    </citation>
    <scope>IDENTIFICATION</scope>
</reference>
<dbReference type="WBParaSite" id="PDA_v2.g20915.t1">
    <property type="protein sequence ID" value="PDA_v2.g20915.t1"/>
    <property type="gene ID" value="PDA_v2.g20915"/>
</dbReference>
<organism evidence="1 2">
    <name type="scientific">Panagrolaimus davidi</name>
    <dbReference type="NCBI Taxonomy" id="227884"/>
    <lineage>
        <taxon>Eukaryota</taxon>
        <taxon>Metazoa</taxon>
        <taxon>Ecdysozoa</taxon>
        <taxon>Nematoda</taxon>
        <taxon>Chromadorea</taxon>
        <taxon>Rhabditida</taxon>
        <taxon>Tylenchina</taxon>
        <taxon>Panagrolaimomorpha</taxon>
        <taxon>Panagrolaimoidea</taxon>
        <taxon>Panagrolaimidae</taxon>
        <taxon>Panagrolaimus</taxon>
    </lineage>
</organism>